<dbReference type="InterPro" id="IPR050925">
    <property type="entry name" value="Rhomboid_protease_S54"/>
</dbReference>
<dbReference type="Gene3D" id="1.20.1540.10">
    <property type="entry name" value="Rhomboid-like"/>
    <property type="match status" value="1"/>
</dbReference>
<feature type="transmembrane region" description="Helical" evidence="10">
    <location>
        <begin position="71"/>
        <end position="93"/>
    </location>
</feature>
<sequence length="406" mass="45639">MFLARPLLNGVILCRASTSSARHFCLFGRRLTRSEMKEPLREQLQNALSKNKEAREAPRADSIPPRPLRQVLIRGCCFYFVTNGLFFTAALLYDHKTAQYTFQWAADKVGQVITSHPQLNELDLREAATKLIWALIGVNVAVFLLWRVPALKPAMCRYFTCSVASKSLCLPMFLSMFSHRDPLHLLINMYVLKKFAIAAIGLLGPAQFMAMFLTGGVFGGLLSLCHKASMASAIPSLGASGAICAAVGYVFAKLPDQPVNIIFLPMFPFAFKFSDSEHAETEQVVGRDGGRRKKSDERHWGASARGPAKRARARPPAGSRADFFRSPESRPTYWPPKIRQHLIDELKAQKEQQNATDKKHEDWAQTMAEQKEAEKERIRRNREARERRKAAAKSGSVDEEIEDDDD</sequence>
<dbReference type="GO" id="GO:0006465">
    <property type="term" value="P:signal peptide processing"/>
    <property type="evidence" value="ECO:0007669"/>
    <property type="project" value="TreeGrafter"/>
</dbReference>
<dbReference type="GO" id="GO:0016020">
    <property type="term" value="C:membrane"/>
    <property type="evidence" value="ECO:0007669"/>
    <property type="project" value="UniProtKB-SubCell"/>
</dbReference>
<evidence type="ECO:0000256" key="7">
    <source>
        <dbReference type="ARBA" id="ARBA00022989"/>
    </source>
</evidence>
<evidence type="ECO:0000313" key="13">
    <source>
        <dbReference type="WBParaSite" id="GPLIN_000624600"/>
    </source>
</evidence>
<proteinExistence type="inferred from homology"/>
<dbReference type="InterPro" id="IPR035952">
    <property type="entry name" value="Rhomboid-like_sf"/>
</dbReference>
<dbReference type="Proteomes" id="UP000050741">
    <property type="component" value="Unassembled WGS sequence"/>
</dbReference>
<dbReference type="InterPro" id="IPR022764">
    <property type="entry name" value="Peptidase_S54_rhomboid_dom"/>
</dbReference>
<dbReference type="PANTHER" id="PTHR43731">
    <property type="entry name" value="RHOMBOID PROTEASE"/>
    <property type="match status" value="1"/>
</dbReference>
<dbReference type="EC" id="3.4.21.105" evidence="4"/>
<evidence type="ECO:0000256" key="9">
    <source>
        <dbReference type="SAM" id="MobiDB-lite"/>
    </source>
</evidence>
<evidence type="ECO:0000256" key="6">
    <source>
        <dbReference type="ARBA" id="ARBA00022801"/>
    </source>
</evidence>
<dbReference type="AlphaFoldDB" id="A0A183C054"/>
<dbReference type="SUPFAM" id="SSF144091">
    <property type="entry name" value="Rhomboid-like"/>
    <property type="match status" value="1"/>
</dbReference>
<feature type="region of interest" description="Disordered" evidence="9">
    <location>
        <begin position="348"/>
        <end position="406"/>
    </location>
</feature>
<comment type="similarity">
    <text evidence="3">Belongs to the peptidase S54 family.</text>
</comment>
<evidence type="ECO:0000256" key="10">
    <source>
        <dbReference type="SAM" id="Phobius"/>
    </source>
</evidence>
<feature type="compositionally biased region" description="Acidic residues" evidence="9">
    <location>
        <begin position="397"/>
        <end position="406"/>
    </location>
</feature>
<evidence type="ECO:0000256" key="5">
    <source>
        <dbReference type="ARBA" id="ARBA00022692"/>
    </source>
</evidence>
<comment type="subcellular location">
    <subcellularLocation>
        <location evidence="2">Membrane</location>
        <topology evidence="2">Multi-pass membrane protein</topology>
    </subcellularLocation>
</comment>
<keyword evidence="7 10" id="KW-1133">Transmembrane helix</keyword>
<dbReference type="GO" id="GO:0004252">
    <property type="term" value="F:serine-type endopeptidase activity"/>
    <property type="evidence" value="ECO:0007669"/>
    <property type="project" value="InterPro"/>
</dbReference>
<reference evidence="12" key="1">
    <citation type="submission" date="2014-05" db="EMBL/GenBank/DDBJ databases">
        <title>The genome and life-stage specific transcriptomes of Globodera pallida elucidate key aspects of plant parasitism by a cyst nematode.</title>
        <authorList>
            <person name="Cotton J.A."/>
            <person name="Lilley C.J."/>
            <person name="Jones L.M."/>
            <person name="Kikuchi T."/>
            <person name="Reid A.J."/>
            <person name="Thorpe P."/>
            <person name="Tsai I.J."/>
            <person name="Beasley H."/>
            <person name="Blok V."/>
            <person name="Cock P.J.A."/>
            <person name="Van den Akker S.E."/>
            <person name="Holroyd N."/>
            <person name="Hunt M."/>
            <person name="Mantelin S."/>
            <person name="Naghra H."/>
            <person name="Pain A."/>
            <person name="Palomares-Rius J.E."/>
            <person name="Zarowiecki M."/>
            <person name="Berriman M."/>
            <person name="Jones J.T."/>
            <person name="Urwin P.E."/>
        </authorList>
    </citation>
    <scope>NUCLEOTIDE SEQUENCE [LARGE SCALE GENOMIC DNA]</scope>
    <source>
        <strain evidence="12">Lindley</strain>
    </source>
</reference>
<evidence type="ECO:0000259" key="11">
    <source>
        <dbReference type="Pfam" id="PF01694"/>
    </source>
</evidence>
<evidence type="ECO:0000256" key="2">
    <source>
        <dbReference type="ARBA" id="ARBA00004141"/>
    </source>
</evidence>
<keyword evidence="6" id="KW-0378">Hydrolase</keyword>
<dbReference type="PANTHER" id="PTHR43731:SF14">
    <property type="entry name" value="PRESENILIN-ASSOCIATED RHOMBOID-LIKE PROTEIN, MITOCHONDRIAL"/>
    <property type="match status" value="1"/>
</dbReference>
<evidence type="ECO:0000256" key="4">
    <source>
        <dbReference type="ARBA" id="ARBA00013039"/>
    </source>
</evidence>
<feature type="transmembrane region" description="Helical" evidence="10">
    <location>
        <begin position="234"/>
        <end position="252"/>
    </location>
</feature>
<dbReference type="Pfam" id="PF01694">
    <property type="entry name" value="Rhomboid"/>
    <property type="match status" value="1"/>
</dbReference>
<evidence type="ECO:0000256" key="3">
    <source>
        <dbReference type="ARBA" id="ARBA00009045"/>
    </source>
</evidence>
<comment type="catalytic activity">
    <reaction evidence="1">
        <text>Cleaves type-1 transmembrane domains using a catalytic dyad composed of serine and histidine that are contributed by different transmembrane domains.</text>
        <dbReference type="EC" id="3.4.21.105"/>
    </reaction>
</comment>
<evidence type="ECO:0000256" key="8">
    <source>
        <dbReference type="ARBA" id="ARBA00023136"/>
    </source>
</evidence>
<protein>
    <recommendedName>
        <fullName evidence="4">rhomboid protease</fullName>
        <ecNumber evidence="4">3.4.21.105</ecNumber>
    </recommendedName>
</protein>
<evidence type="ECO:0000256" key="1">
    <source>
        <dbReference type="ARBA" id="ARBA00000156"/>
    </source>
</evidence>
<feature type="domain" description="Peptidase S54 rhomboid" evidence="11">
    <location>
        <begin position="172"/>
        <end position="269"/>
    </location>
</feature>
<name>A0A183C054_GLOPA</name>
<feature type="transmembrane region" description="Helical" evidence="10">
    <location>
        <begin position="197"/>
        <end position="222"/>
    </location>
</feature>
<feature type="compositionally biased region" description="Basic and acidic residues" evidence="9">
    <location>
        <begin position="348"/>
        <end position="386"/>
    </location>
</feature>
<accession>A0A183C054</accession>
<dbReference type="WBParaSite" id="GPLIN_000624600">
    <property type="protein sequence ID" value="GPLIN_000624600"/>
    <property type="gene ID" value="GPLIN_000624600"/>
</dbReference>
<organism evidence="12 13">
    <name type="scientific">Globodera pallida</name>
    <name type="common">Potato cyst nematode worm</name>
    <name type="synonym">Heterodera pallida</name>
    <dbReference type="NCBI Taxonomy" id="36090"/>
    <lineage>
        <taxon>Eukaryota</taxon>
        <taxon>Metazoa</taxon>
        <taxon>Ecdysozoa</taxon>
        <taxon>Nematoda</taxon>
        <taxon>Chromadorea</taxon>
        <taxon>Rhabditida</taxon>
        <taxon>Tylenchina</taxon>
        <taxon>Tylenchomorpha</taxon>
        <taxon>Tylenchoidea</taxon>
        <taxon>Heteroderidae</taxon>
        <taxon>Heteroderinae</taxon>
        <taxon>Globodera</taxon>
    </lineage>
</organism>
<feature type="transmembrane region" description="Helical" evidence="10">
    <location>
        <begin position="127"/>
        <end position="146"/>
    </location>
</feature>
<feature type="region of interest" description="Disordered" evidence="9">
    <location>
        <begin position="281"/>
        <end position="335"/>
    </location>
</feature>
<keyword evidence="5 10" id="KW-0812">Transmembrane</keyword>
<evidence type="ECO:0000313" key="12">
    <source>
        <dbReference type="Proteomes" id="UP000050741"/>
    </source>
</evidence>
<reference evidence="13" key="2">
    <citation type="submission" date="2016-06" db="UniProtKB">
        <authorList>
            <consortium name="WormBaseParasite"/>
        </authorList>
    </citation>
    <scope>IDENTIFICATION</scope>
</reference>
<keyword evidence="8 10" id="KW-0472">Membrane</keyword>
<keyword evidence="12" id="KW-1185">Reference proteome</keyword>